<dbReference type="PROSITE" id="PS51354">
    <property type="entry name" value="GLUTAREDOXIN_2"/>
    <property type="match status" value="1"/>
</dbReference>
<protein>
    <recommendedName>
        <fullName evidence="1">Thioredoxin-like fold domain-containing protein</fullName>
    </recommendedName>
</protein>
<organism evidence="2 3">
    <name type="scientific">Sulfobacillus thermosulfidooxidans</name>
    <dbReference type="NCBI Taxonomy" id="28034"/>
    <lineage>
        <taxon>Bacteria</taxon>
        <taxon>Bacillati</taxon>
        <taxon>Bacillota</taxon>
        <taxon>Clostridia</taxon>
        <taxon>Eubacteriales</taxon>
        <taxon>Clostridiales Family XVII. Incertae Sedis</taxon>
        <taxon>Sulfobacillus</taxon>
    </lineage>
</organism>
<gene>
    <name evidence="2" type="ORF">C7B47_11100</name>
</gene>
<dbReference type="InterPro" id="IPR036249">
    <property type="entry name" value="Thioredoxin-like_sf"/>
</dbReference>
<evidence type="ECO:0000313" key="2">
    <source>
        <dbReference type="EMBL" id="PSR25759.1"/>
    </source>
</evidence>
<dbReference type="Proteomes" id="UP000242705">
    <property type="component" value="Unassembled WGS sequence"/>
</dbReference>
<dbReference type="CDD" id="cd02973">
    <property type="entry name" value="TRX_GRX_like"/>
    <property type="match status" value="1"/>
</dbReference>
<evidence type="ECO:0000313" key="3">
    <source>
        <dbReference type="Proteomes" id="UP000242705"/>
    </source>
</evidence>
<dbReference type="InterPro" id="IPR012336">
    <property type="entry name" value="Thioredoxin-like_fold"/>
</dbReference>
<dbReference type="EMBL" id="PXYX01000025">
    <property type="protein sequence ID" value="PSR25759.1"/>
    <property type="molecule type" value="Genomic_DNA"/>
</dbReference>
<name>A0A2T2WU41_SULTH</name>
<reference evidence="2 3" key="1">
    <citation type="journal article" date="2014" name="BMC Genomics">
        <title>Comparison of environmental and isolate Sulfobacillus genomes reveals diverse carbon, sulfur, nitrogen, and hydrogen metabolisms.</title>
        <authorList>
            <person name="Justice N.B."/>
            <person name="Norman A."/>
            <person name="Brown C.T."/>
            <person name="Singh A."/>
            <person name="Thomas B.C."/>
            <person name="Banfield J.F."/>
        </authorList>
    </citation>
    <scope>NUCLEOTIDE SEQUENCE [LARGE SCALE GENOMIC DNA]</scope>
    <source>
        <strain evidence="2">AMDSBA5</strain>
    </source>
</reference>
<dbReference type="PANTHER" id="PTHR37170">
    <property type="entry name" value="GLUTAREDOXIN-RELATED"/>
    <property type="match status" value="1"/>
</dbReference>
<dbReference type="Gene3D" id="3.40.30.80">
    <property type="match status" value="1"/>
</dbReference>
<evidence type="ECO:0000259" key="1">
    <source>
        <dbReference type="Pfam" id="PF13192"/>
    </source>
</evidence>
<dbReference type="SUPFAM" id="SSF52833">
    <property type="entry name" value="Thioredoxin-like"/>
    <property type="match status" value="2"/>
</dbReference>
<accession>A0A2T2WU41</accession>
<sequence length="216" mass="24013">MAYLDEKLQQQVSQFLQDLKDPVQLLIYPGPQSEYFQVFWDISQEVAQLTPLFSVATLDKAPELEPGHETGQSITGPIGILADKQHQETGIRYVGIPSGLEFGTFLEDIKALSTHHVTLSEKTQETLKQLGQPVHIQVFTTPTCRWCPRAVRLAHDMSLIQPHITADLIDSGTFNELAARYDVSSVPKSIFNGHVEILGAVPENEYLKGILNAALH</sequence>
<comment type="caution">
    <text evidence="2">The sequence shown here is derived from an EMBL/GenBank/DDBJ whole genome shotgun (WGS) entry which is preliminary data.</text>
</comment>
<dbReference type="PANTHER" id="PTHR37170:SF1">
    <property type="entry name" value="GLUTAREDOXIN-LIKE PROTEIN"/>
    <property type="match status" value="1"/>
</dbReference>
<proteinExistence type="predicted"/>
<dbReference type="AlphaFoldDB" id="A0A2T2WU41"/>
<feature type="domain" description="Thioredoxin-like fold" evidence="1">
    <location>
        <begin position="135"/>
        <end position="211"/>
    </location>
</feature>
<dbReference type="Pfam" id="PF13192">
    <property type="entry name" value="Thioredoxin_3"/>
    <property type="match status" value="1"/>
</dbReference>